<keyword evidence="2" id="KW-1133">Transmembrane helix</keyword>
<reference evidence="3" key="1">
    <citation type="journal article" date="2020" name="BMC Genomics">
        <title>Correction to: Identification and distribution of gene clusters required for synthesis of sphingolipid metabolism inhibitors in diverse species of the filamentous fungus Fusarium.</title>
        <authorList>
            <person name="Kim H.S."/>
            <person name="Lohmar J.M."/>
            <person name="Busman M."/>
            <person name="Brown D.W."/>
            <person name="Naumann T.A."/>
            <person name="Divon H.H."/>
            <person name="Lysoe E."/>
            <person name="Uhlig S."/>
            <person name="Proctor R.H."/>
        </authorList>
    </citation>
    <scope>NUCLEOTIDE SEQUENCE</scope>
    <source>
        <strain evidence="3">NRRL 45417</strain>
    </source>
</reference>
<dbReference type="OrthoDB" id="5428040at2759"/>
<feature type="compositionally biased region" description="Polar residues" evidence="1">
    <location>
        <begin position="1"/>
        <end position="15"/>
    </location>
</feature>
<feature type="transmembrane region" description="Helical" evidence="2">
    <location>
        <begin position="196"/>
        <end position="218"/>
    </location>
</feature>
<evidence type="ECO:0000256" key="1">
    <source>
        <dbReference type="SAM" id="MobiDB-lite"/>
    </source>
</evidence>
<evidence type="ECO:0000313" key="4">
    <source>
        <dbReference type="Proteomes" id="UP000604273"/>
    </source>
</evidence>
<feature type="compositionally biased region" description="Polar residues" evidence="1">
    <location>
        <begin position="722"/>
        <end position="735"/>
    </location>
</feature>
<comment type="caution">
    <text evidence="3">The sequence shown here is derived from an EMBL/GenBank/DDBJ whole genome shotgun (WGS) entry which is preliminary data.</text>
</comment>
<feature type="transmembrane region" description="Helical" evidence="2">
    <location>
        <begin position="141"/>
        <end position="164"/>
    </location>
</feature>
<dbReference type="Proteomes" id="UP000604273">
    <property type="component" value="Unassembled WGS sequence"/>
</dbReference>
<feature type="compositionally biased region" description="Basic and acidic residues" evidence="1">
    <location>
        <begin position="736"/>
        <end position="749"/>
    </location>
</feature>
<evidence type="ECO:0000313" key="3">
    <source>
        <dbReference type="EMBL" id="KAF4948023.1"/>
    </source>
</evidence>
<keyword evidence="2" id="KW-0812">Transmembrane</keyword>
<keyword evidence="4" id="KW-1185">Reference proteome</keyword>
<reference evidence="3" key="2">
    <citation type="submission" date="2020-05" db="EMBL/GenBank/DDBJ databases">
        <authorList>
            <person name="Kim H.-S."/>
            <person name="Proctor R.H."/>
            <person name="Brown D.W."/>
        </authorList>
    </citation>
    <scope>NUCLEOTIDE SEQUENCE</scope>
    <source>
        <strain evidence="3">NRRL 45417</strain>
    </source>
</reference>
<dbReference type="AlphaFoldDB" id="A0A8H4SYR2"/>
<feature type="transmembrane region" description="Helical" evidence="2">
    <location>
        <begin position="653"/>
        <end position="680"/>
    </location>
</feature>
<dbReference type="EMBL" id="JABFAI010000273">
    <property type="protein sequence ID" value="KAF4948023.1"/>
    <property type="molecule type" value="Genomic_DNA"/>
</dbReference>
<organism evidence="3 4">
    <name type="scientific">Fusarium gaditjirri</name>
    <dbReference type="NCBI Taxonomy" id="282569"/>
    <lineage>
        <taxon>Eukaryota</taxon>
        <taxon>Fungi</taxon>
        <taxon>Dikarya</taxon>
        <taxon>Ascomycota</taxon>
        <taxon>Pezizomycotina</taxon>
        <taxon>Sordariomycetes</taxon>
        <taxon>Hypocreomycetidae</taxon>
        <taxon>Hypocreales</taxon>
        <taxon>Nectriaceae</taxon>
        <taxon>Fusarium</taxon>
        <taxon>Fusarium nisikadoi species complex</taxon>
    </lineage>
</organism>
<proteinExistence type="predicted"/>
<keyword evidence="2" id="KW-0472">Membrane</keyword>
<protein>
    <submittedName>
        <fullName evidence="3">Uncharacterized protein</fullName>
    </submittedName>
</protein>
<accession>A0A8H4SYR2</accession>
<feature type="region of interest" description="Disordered" evidence="1">
    <location>
        <begin position="716"/>
        <end position="749"/>
    </location>
</feature>
<feature type="transmembrane region" description="Helical" evidence="2">
    <location>
        <begin position="81"/>
        <end position="103"/>
    </location>
</feature>
<feature type="region of interest" description="Disordered" evidence="1">
    <location>
        <begin position="1"/>
        <end position="31"/>
    </location>
</feature>
<gene>
    <name evidence="3" type="ORF">FGADI_10018</name>
</gene>
<evidence type="ECO:0000256" key="2">
    <source>
        <dbReference type="SAM" id="Phobius"/>
    </source>
</evidence>
<name>A0A8H4SYR2_9HYPO</name>
<sequence>MTQFAATTSFETVSHSGPRAGYSPEQEGKEIDGVNTTPLLASPILDESRLDNPVPPEPCLTEPRQYGCYDCWWRRVGLSGLLVLVIGTLIILVSMAILVFLWSGAKAAEHRNEPVFWKTIVIKGWAPRVVTIFSAAVRTSIALQVGLVVAAASAIMLETSGALMTDMPMLSISRALKGSPLDTIPAALRRYTAGDLLGLAHLIIPVTALIIVFGTTFMSTILLSDFRTGLVAELAITETVPVDGNLFSNAASYWRSRPSTQWRIAESKTNRSLGPTSDTGNTYRAMLPFVHAKSRDSLEYYSGPAQVANFRTSCIAPDIRNISFNFNRNWDYTYVSLTTSQAMTIFGNDYSPSLERPVTTARLIETLPPSSSDNWPLSLSYDEMLFYRTNDSEDSELLFLQRVFLFNSSRLLAETILPVKSAVQDLVESAGQGLDDKQNINKTINHALRDLHGIGWRNEEMWTKVSSRNGSELFSVTTCYFNMDRPRVYNVTLSGHGIQSESVDNLHLNIDHQQNEKVKHQFGIGVQPSDFEDRGILELEIKDPGKPYKSPKGASWNYMLLSVLDSESFNKERCWGFIDDLKLTLTNSDWFAHRAHSSLFQSIIRETGDPAVAVQALITRLYQMSYYDLLPDYDLRYPATMIRSVEKLMPARWVGLSTVLALVGLHFALVLTTMALFAILTSASALGNAWQAVAQLVSPQTEEIIKLADSLTDKEVKKRAKTTGSDRQVYSMSKSVESDRVEAQLRGRR</sequence>